<dbReference type="Gene3D" id="3.40.50.2000">
    <property type="entry name" value="Glycogen Phosphorylase B"/>
    <property type="match status" value="2"/>
</dbReference>
<accession>A0ABW4QRP7</accession>
<dbReference type="Pfam" id="PF13579">
    <property type="entry name" value="Glyco_trans_4_4"/>
    <property type="match status" value="1"/>
</dbReference>
<organism evidence="2 3">
    <name type="scientific">Hymenobacter bucti</name>
    <dbReference type="NCBI Taxonomy" id="1844114"/>
    <lineage>
        <taxon>Bacteria</taxon>
        <taxon>Pseudomonadati</taxon>
        <taxon>Bacteroidota</taxon>
        <taxon>Cytophagia</taxon>
        <taxon>Cytophagales</taxon>
        <taxon>Hymenobacteraceae</taxon>
        <taxon>Hymenobacter</taxon>
    </lineage>
</organism>
<dbReference type="SUPFAM" id="SSF53756">
    <property type="entry name" value="UDP-Glycosyltransferase/glycogen phosphorylase"/>
    <property type="match status" value="1"/>
</dbReference>
<dbReference type="EMBL" id="JBHUFD010000002">
    <property type="protein sequence ID" value="MFD1872251.1"/>
    <property type="molecule type" value="Genomic_DNA"/>
</dbReference>
<evidence type="ECO:0000313" key="2">
    <source>
        <dbReference type="EMBL" id="MFD1872251.1"/>
    </source>
</evidence>
<protein>
    <submittedName>
        <fullName evidence="2">Glycosyltransferase</fullName>
    </submittedName>
</protein>
<dbReference type="RefSeq" id="WP_382312640.1">
    <property type="nucleotide sequence ID" value="NZ_JBHUFD010000002.1"/>
</dbReference>
<dbReference type="Proteomes" id="UP001597197">
    <property type="component" value="Unassembled WGS sequence"/>
</dbReference>
<comment type="caution">
    <text evidence="2">The sequence shown here is derived from an EMBL/GenBank/DDBJ whole genome shotgun (WGS) entry which is preliminary data.</text>
</comment>
<sequence length="408" mass="45031">MRILFLSYWGFTDPLTTATVLPHLRLLQARPEVAAIRLVTVERGSDALQAPVLQLPFDNQKISFEPLLSPPGQGVLVTKTNDFRRFPRELAAQARAFGADFILARGAPAGALAYLVQRQTGLPFYVESFEPHAEYMRKSGVWRWYDPRYIFQQYWENQQKRRAAGLMPVAENYRRKLIAEGVPAARIITVPCSVSLSDFAFDADARRRMRQQLALPPNALVGTYVGKFGGIYYDDEAFQLFKQTADFFGPNFRLLLLTPQAPAEVQAKLAAAGFDPARAIVTRVPFAEVPLYLSAADFAYGLHRPTPYVSPIKVGEYWANGLPVLLTTGVGDDSGIIAAEGGGAIFDLTQPGSVGQALEGIRAQLADPGHRQAIRALAARHRSVERAREAYDALLPAVKEQNPAGYQV</sequence>
<evidence type="ECO:0000259" key="1">
    <source>
        <dbReference type="Pfam" id="PF13579"/>
    </source>
</evidence>
<proteinExistence type="predicted"/>
<keyword evidence="3" id="KW-1185">Reference proteome</keyword>
<dbReference type="InterPro" id="IPR028098">
    <property type="entry name" value="Glyco_trans_4-like_N"/>
</dbReference>
<feature type="domain" description="Glycosyltransferase subfamily 4-like N-terminal" evidence="1">
    <location>
        <begin position="63"/>
        <end position="192"/>
    </location>
</feature>
<reference evidence="3" key="1">
    <citation type="journal article" date="2019" name="Int. J. Syst. Evol. Microbiol.">
        <title>The Global Catalogue of Microorganisms (GCM) 10K type strain sequencing project: providing services to taxonomists for standard genome sequencing and annotation.</title>
        <authorList>
            <consortium name="The Broad Institute Genomics Platform"/>
            <consortium name="The Broad Institute Genome Sequencing Center for Infectious Disease"/>
            <person name="Wu L."/>
            <person name="Ma J."/>
        </authorList>
    </citation>
    <scope>NUCLEOTIDE SEQUENCE [LARGE SCALE GENOMIC DNA]</scope>
    <source>
        <strain evidence="3">CGMCC 1.15795</strain>
    </source>
</reference>
<gene>
    <name evidence="2" type="ORF">ACFSDX_07420</name>
</gene>
<name>A0ABW4QRP7_9BACT</name>
<evidence type="ECO:0000313" key="3">
    <source>
        <dbReference type="Proteomes" id="UP001597197"/>
    </source>
</evidence>